<evidence type="ECO:0000256" key="3">
    <source>
        <dbReference type="ARBA" id="ARBA00022729"/>
    </source>
</evidence>
<evidence type="ECO:0000256" key="2">
    <source>
        <dbReference type="ARBA" id="ARBA00022692"/>
    </source>
</evidence>
<dbReference type="SMART" id="SM00321">
    <property type="entry name" value="WSC"/>
    <property type="match status" value="1"/>
</dbReference>
<evidence type="ECO:0000256" key="5">
    <source>
        <dbReference type="ARBA" id="ARBA00023136"/>
    </source>
</evidence>
<protein>
    <recommendedName>
        <fullName evidence="10">WSC domain-containing protein</fullName>
    </recommendedName>
</protein>
<feature type="compositionally biased region" description="Polar residues" evidence="7">
    <location>
        <begin position="321"/>
        <end position="334"/>
    </location>
</feature>
<feature type="region of interest" description="Disordered" evidence="7">
    <location>
        <begin position="319"/>
        <end position="350"/>
    </location>
</feature>
<dbReference type="InterPro" id="IPR051836">
    <property type="entry name" value="Kremen_rcpt"/>
</dbReference>
<keyword evidence="6" id="KW-0325">Glycoprotein</keyword>
<keyword evidence="5 8" id="KW-0472">Membrane</keyword>
<keyword evidence="2 8" id="KW-0812">Transmembrane</keyword>
<feature type="signal peptide" evidence="9">
    <location>
        <begin position="1"/>
        <end position="21"/>
    </location>
</feature>
<feature type="transmembrane region" description="Helical" evidence="8">
    <location>
        <begin position="240"/>
        <end position="263"/>
    </location>
</feature>
<keyword evidence="12" id="KW-1185">Reference proteome</keyword>
<sequence length="380" mass="40201">MISIQFAILISISLFSITIHAENTLLGCYSSLPSSFKLVNTYSFQSSSYCSGECSGYAYFALNNHANCYCGNSQPDSSNTANTCDTYCNGYNKEMCGGESSFSVYSTGNQVDSDTSSNSNSLSSSRTSVSALNSQVDIQATTSSNSHHTGGTSANSIIASSTDSSTDIVTSPITSITSDEQQASTSVVFSTTFHTEGGSTIFVTNTITKSAIATATGKNGTTTNDNANTTNGSNKKKTNVGAIVGGVVGGVVGAIAIAIIALFGVRHYNMKKEEDRMEKEYQEAIKPVEYNPNNNIMADTLSVSSHGSFDANNKEDGMFRSSGSTGNFNNVRNESVPKENTNDITNPFDDSKRISTGSVFTGQQLNNKTNVLTVVNPDQD</sequence>
<evidence type="ECO:0000256" key="6">
    <source>
        <dbReference type="ARBA" id="ARBA00023180"/>
    </source>
</evidence>
<proteinExistence type="predicted"/>
<dbReference type="EMBL" id="PUHR01000010">
    <property type="protein sequence ID" value="KAG0671645.1"/>
    <property type="molecule type" value="Genomic_DNA"/>
</dbReference>
<evidence type="ECO:0000256" key="1">
    <source>
        <dbReference type="ARBA" id="ARBA00004167"/>
    </source>
</evidence>
<dbReference type="PANTHER" id="PTHR24269:SF16">
    <property type="entry name" value="PROTEIN SLG1"/>
    <property type="match status" value="1"/>
</dbReference>
<organism evidence="11 12">
    <name type="scientific">Maudiozyma exigua</name>
    <name type="common">Yeast</name>
    <name type="synonym">Kazachstania exigua</name>
    <dbReference type="NCBI Taxonomy" id="34358"/>
    <lineage>
        <taxon>Eukaryota</taxon>
        <taxon>Fungi</taxon>
        <taxon>Dikarya</taxon>
        <taxon>Ascomycota</taxon>
        <taxon>Saccharomycotina</taxon>
        <taxon>Saccharomycetes</taxon>
        <taxon>Saccharomycetales</taxon>
        <taxon>Saccharomycetaceae</taxon>
        <taxon>Maudiozyma</taxon>
    </lineage>
</organism>
<dbReference type="Proteomes" id="UP000750334">
    <property type="component" value="Unassembled WGS sequence"/>
</dbReference>
<evidence type="ECO:0000256" key="7">
    <source>
        <dbReference type="SAM" id="MobiDB-lite"/>
    </source>
</evidence>
<reference evidence="11 12" key="1">
    <citation type="submission" date="2020-11" db="EMBL/GenBank/DDBJ databases">
        <title>Kefir isolates.</title>
        <authorList>
            <person name="Marcisauskas S."/>
            <person name="Kim Y."/>
            <person name="Blasche S."/>
        </authorList>
    </citation>
    <scope>NUCLEOTIDE SEQUENCE [LARGE SCALE GENOMIC DNA]</scope>
    <source>
        <strain evidence="11 12">OG2</strain>
    </source>
</reference>
<evidence type="ECO:0000256" key="4">
    <source>
        <dbReference type="ARBA" id="ARBA00022989"/>
    </source>
</evidence>
<feature type="chain" id="PRO_5040515244" description="WSC domain-containing protein" evidence="9">
    <location>
        <begin position="22"/>
        <end position="380"/>
    </location>
</feature>
<name>A0A9P6WEU3_MAUEX</name>
<comment type="subcellular location">
    <subcellularLocation>
        <location evidence="1">Membrane</location>
        <topology evidence="1">Single-pass membrane protein</topology>
    </subcellularLocation>
</comment>
<evidence type="ECO:0000256" key="8">
    <source>
        <dbReference type="SAM" id="Phobius"/>
    </source>
</evidence>
<dbReference type="Pfam" id="PF01822">
    <property type="entry name" value="WSC"/>
    <property type="match status" value="1"/>
</dbReference>
<evidence type="ECO:0000259" key="10">
    <source>
        <dbReference type="PROSITE" id="PS51212"/>
    </source>
</evidence>
<keyword evidence="4 8" id="KW-1133">Transmembrane helix</keyword>
<dbReference type="AlphaFoldDB" id="A0A9P6WEU3"/>
<evidence type="ECO:0000313" key="11">
    <source>
        <dbReference type="EMBL" id="KAG0671645.1"/>
    </source>
</evidence>
<evidence type="ECO:0000313" key="12">
    <source>
        <dbReference type="Proteomes" id="UP000750334"/>
    </source>
</evidence>
<evidence type="ECO:0000256" key="9">
    <source>
        <dbReference type="SAM" id="SignalP"/>
    </source>
</evidence>
<feature type="domain" description="WSC" evidence="10">
    <location>
        <begin position="22"/>
        <end position="108"/>
    </location>
</feature>
<dbReference type="PROSITE" id="PS51212">
    <property type="entry name" value="WSC"/>
    <property type="match status" value="1"/>
</dbReference>
<dbReference type="InterPro" id="IPR002889">
    <property type="entry name" value="WSC_carb-bd"/>
</dbReference>
<dbReference type="PANTHER" id="PTHR24269">
    <property type="entry name" value="KREMEN PROTEIN"/>
    <property type="match status" value="1"/>
</dbReference>
<comment type="caution">
    <text evidence="11">The sequence shown here is derived from an EMBL/GenBank/DDBJ whole genome shotgun (WGS) entry which is preliminary data.</text>
</comment>
<dbReference type="OrthoDB" id="5985073at2759"/>
<gene>
    <name evidence="11" type="ORF">C6P45_000136</name>
</gene>
<keyword evidence="3 9" id="KW-0732">Signal</keyword>
<dbReference type="GO" id="GO:0005886">
    <property type="term" value="C:plasma membrane"/>
    <property type="evidence" value="ECO:0007669"/>
    <property type="project" value="TreeGrafter"/>
</dbReference>
<accession>A0A9P6WEU3</accession>